<protein>
    <submittedName>
        <fullName evidence="1">Uncharacterized protein</fullName>
    </submittedName>
</protein>
<proteinExistence type="predicted"/>
<sequence>MYMLRGHVAIRGSSHLRWADRFACGIETIYQSPASIAVSIKRMRDVSNTPWATATLGSAFRCVRHLGTGEMIAHFILPGNSLAAHFGVLKMFLGENEVAGENVTSTYCRIGEREEMMGQGGKQVHLCIEDLESSVLQVPLPGGSAATVLARGQGVAIEGV</sequence>
<accession>A0AA40EYF7</accession>
<keyword evidence="2" id="KW-1185">Reference proteome</keyword>
<gene>
    <name evidence="1" type="ORF">B0T21DRAFT_388852</name>
</gene>
<dbReference type="Proteomes" id="UP001172159">
    <property type="component" value="Unassembled WGS sequence"/>
</dbReference>
<evidence type="ECO:0000313" key="1">
    <source>
        <dbReference type="EMBL" id="KAK0747860.1"/>
    </source>
</evidence>
<reference evidence="1" key="1">
    <citation type="submission" date="2023-06" db="EMBL/GenBank/DDBJ databases">
        <title>Genome-scale phylogeny and comparative genomics of the fungal order Sordariales.</title>
        <authorList>
            <consortium name="Lawrence Berkeley National Laboratory"/>
            <person name="Hensen N."/>
            <person name="Bonometti L."/>
            <person name="Westerberg I."/>
            <person name="Brannstrom I.O."/>
            <person name="Guillou S."/>
            <person name="Cros-Aarteil S."/>
            <person name="Calhoun S."/>
            <person name="Haridas S."/>
            <person name="Kuo A."/>
            <person name="Mondo S."/>
            <person name="Pangilinan J."/>
            <person name="Riley R."/>
            <person name="Labutti K."/>
            <person name="Andreopoulos B."/>
            <person name="Lipzen A."/>
            <person name="Chen C."/>
            <person name="Yanf M."/>
            <person name="Daum C."/>
            <person name="Ng V."/>
            <person name="Clum A."/>
            <person name="Steindorff A."/>
            <person name="Ohm R."/>
            <person name="Martin F."/>
            <person name="Silar P."/>
            <person name="Natvig D."/>
            <person name="Lalanne C."/>
            <person name="Gautier V."/>
            <person name="Ament-Velasquez S.L."/>
            <person name="Kruys A."/>
            <person name="Hutchinson M.I."/>
            <person name="Powell A.J."/>
            <person name="Barry K."/>
            <person name="Miller A.N."/>
            <person name="Grigoriev I.V."/>
            <person name="Debuchy R."/>
            <person name="Gladieux P."/>
            <person name="Thoren M.H."/>
            <person name="Johannesson H."/>
        </authorList>
    </citation>
    <scope>NUCLEOTIDE SEQUENCE</scope>
    <source>
        <strain evidence="1">CBS 540.89</strain>
    </source>
</reference>
<dbReference type="EMBL" id="JAUKTV010000001">
    <property type="protein sequence ID" value="KAK0747860.1"/>
    <property type="molecule type" value="Genomic_DNA"/>
</dbReference>
<name>A0AA40EYF7_9PEZI</name>
<dbReference type="AlphaFoldDB" id="A0AA40EYF7"/>
<comment type="caution">
    <text evidence="1">The sequence shown here is derived from an EMBL/GenBank/DDBJ whole genome shotgun (WGS) entry which is preliminary data.</text>
</comment>
<organism evidence="1 2">
    <name type="scientific">Apiosordaria backusii</name>
    <dbReference type="NCBI Taxonomy" id="314023"/>
    <lineage>
        <taxon>Eukaryota</taxon>
        <taxon>Fungi</taxon>
        <taxon>Dikarya</taxon>
        <taxon>Ascomycota</taxon>
        <taxon>Pezizomycotina</taxon>
        <taxon>Sordariomycetes</taxon>
        <taxon>Sordariomycetidae</taxon>
        <taxon>Sordariales</taxon>
        <taxon>Lasiosphaeriaceae</taxon>
        <taxon>Apiosordaria</taxon>
    </lineage>
</organism>
<evidence type="ECO:0000313" key="2">
    <source>
        <dbReference type="Proteomes" id="UP001172159"/>
    </source>
</evidence>